<evidence type="ECO:0000256" key="3">
    <source>
        <dbReference type="ARBA" id="ARBA00023002"/>
    </source>
</evidence>
<dbReference type="STRING" id="1217721.HY57_12575"/>
<dbReference type="Pfam" id="PF05118">
    <property type="entry name" value="Asp_Arg_Hydrox"/>
    <property type="match status" value="1"/>
</dbReference>
<evidence type="ECO:0000313" key="5">
    <source>
        <dbReference type="EMBL" id="AIF48035.1"/>
    </source>
</evidence>
<dbReference type="GO" id="GO:0051213">
    <property type="term" value="F:dioxygenase activity"/>
    <property type="evidence" value="ECO:0007669"/>
    <property type="project" value="UniProtKB-KW"/>
</dbReference>
<keyword evidence="6" id="KW-1185">Reference proteome</keyword>
<keyword evidence="2" id="KW-0223">Dioxygenase</keyword>
<evidence type="ECO:0000313" key="6">
    <source>
        <dbReference type="Proteomes" id="UP000027987"/>
    </source>
</evidence>
<dbReference type="Proteomes" id="UP000027987">
    <property type="component" value="Chromosome"/>
</dbReference>
<dbReference type="PATRIC" id="fig|1217721.7.peg.2589"/>
<evidence type="ECO:0000256" key="1">
    <source>
        <dbReference type="ARBA" id="ARBA00007730"/>
    </source>
</evidence>
<dbReference type="HOGENOM" id="CLU_071783_1_0_6"/>
<dbReference type="PANTHER" id="PTHR46332">
    <property type="entry name" value="ASPARTATE BETA-HYDROXYLASE DOMAIN-CONTAINING PROTEIN 2"/>
    <property type="match status" value="1"/>
</dbReference>
<evidence type="ECO:0000259" key="4">
    <source>
        <dbReference type="Pfam" id="PF05118"/>
    </source>
</evidence>
<dbReference type="Gene3D" id="2.60.120.330">
    <property type="entry name" value="B-lactam Antibiotic, Isopenicillin N Synthase, Chain"/>
    <property type="match status" value="1"/>
</dbReference>
<dbReference type="EMBL" id="CP008884">
    <property type="protein sequence ID" value="AIF48035.1"/>
    <property type="molecule type" value="Genomic_DNA"/>
</dbReference>
<evidence type="ECO:0000256" key="2">
    <source>
        <dbReference type="ARBA" id="ARBA00022964"/>
    </source>
</evidence>
<proteinExistence type="inferred from homology"/>
<sequence length="227" mass="25643">MDSLYELSSRAIRRLYDARINTPPVLDLDTCFPDGRRFQNAWEVIRGEAMAILEGAQPIPRFHEIMPAQAEISATDGRDWRMFLLRVYGQDIASNQAHCPFLSELLAACPDVLSATLSFLAPHKHIPRHCGPFRGILRYQLNLEAPLADDGRPAAVLWLAGEEHRLGNGEQLLWDDTYPHEVWNHCEQTRIALLLDVHRPGMPLDLRLLSSAVTKGVGMVARWRGYG</sequence>
<dbReference type="InterPro" id="IPR027443">
    <property type="entry name" value="IPNS-like_sf"/>
</dbReference>
<dbReference type="InterPro" id="IPR051821">
    <property type="entry name" value="Asp/Asn_beta-hydroxylase"/>
</dbReference>
<organism evidence="5 6">
    <name type="scientific">Dyella japonica A8</name>
    <dbReference type="NCBI Taxonomy" id="1217721"/>
    <lineage>
        <taxon>Bacteria</taxon>
        <taxon>Pseudomonadati</taxon>
        <taxon>Pseudomonadota</taxon>
        <taxon>Gammaproteobacteria</taxon>
        <taxon>Lysobacterales</taxon>
        <taxon>Rhodanobacteraceae</taxon>
        <taxon>Dyella</taxon>
    </lineage>
</organism>
<reference evidence="5 6" key="1">
    <citation type="submission" date="2014-07" db="EMBL/GenBank/DDBJ databases">
        <title>Complete Genome Sequence of Dyella japonica Strain A8 Isolated from Malaysian Tropical Soil.</title>
        <authorList>
            <person name="Hui R.K.H."/>
            <person name="Chen J.-W."/>
            <person name="Chan K.-G."/>
            <person name="Leung F.C.C."/>
        </authorList>
    </citation>
    <scope>NUCLEOTIDE SEQUENCE [LARGE SCALE GENOMIC DNA]</scope>
    <source>
        <strain evidence="5 6">A8</strain>
    </source>
</reference>
<keyword evidence="3" id="KW-0560">Oxidoreductase</keyword>
<dbReference type="SUPFAM" id="SSF51197">
    <property type="entry name" value="Clavaminate synthase-like"/>
    <property type="match status" value="1"/>
</dbReference>
<gene>
    <name evidence="5" type="ORF">HY57_12575</name>
</gene>
<comment type="similarity">
    <text evidence="1">Belongs to the aspartyl/asparaginyl beta-hydroxylase family.</text>
</comment>
<protein>
    <submittedName>
        <fullName evidence="5">Aspartyl beta-hydroxylase</fullName>
    </submittedName>
</protein>
<dbReference type="AlphaFoldDB" id="A0A075K2E0"/>
<dbReference type="RefSeq" id="WP_019467265.1">
    <property type="nucleotide sequence ID" value="NZ_ALOY01000182.1"/>
</dbReference>
<feature type="domain" description="Aspartyl/asparaginy/proline hydroxylase" evidence="4">
    <location>
        <begin position="40"/>
        <end position="200"/>
    </location>
</feature>
<name>A0A075K2E0_9GAMM</name>
<dbReference type="InterPro" id="IPR007803">
    <property type="entry name" value="Asp/Arg/Pro-Hydrxlase"/>
</dbReference>
<accession>A0A075K2E0</accession>
<dbReference type="PANTHER" id="PTHR46332:SF5">
    <property type="entry name" value="ASPARTATE BETA-HYDROXYLASE DOMAIN CONTAINING 2"/>
    <property type="match status" value="1"/>
</dbReference>
<dbReference type="KEGG" id="dja:HY57_12575"/>
<dbReference type="OrthoDB" id="21665at2"/>